<sequence>MVKRVLKHEIASWVEIQEQMLAERVLVANRAATWYEYKTGKFRREVEGRGELIREGWVPSSKQGKRQTHIKGWKSKQTKSAEGEKVQEFEGWNSVKLEGLPVRATSCDVEQLQAPKGEALSVSYSKGTQKEQPGQQEGYRSTREA</sequence>
<evidence type="ECO:0000313" key="2">
    <source>
        <dbReference type="EMBL" id="CDJ28383.1"/>
    </source>
</evidence>
<feature type="region of interest" description="Disordered" evidence="1">
    <location>
        <begin position="57"/>
        <end position="85"/>
    </location>
</feature>
<evidence type="ECO:0000256" key="1">
    <source>
        <dbReference type="SAM" id="MobiDB-lite"/>
    </source>
</evidence>
<organism evidence="2 3">
    <name type="scientific">Eimeria mitis</name>
    <dbReference type="NCBI Taxonomy" id="44415"/>
    <lineage>
        <taxon>Eukaryota</taxon>
        <taxon>Sar</taxon>
        <taxon>Alveolata</taxon>
        <taxon>Apicomplexa</taxon>
        <taxon>Conoidasida</taxon>
        <taxon>Coccidia</taxon>
        <taxon>Eucoccidiorida</taxon>
        <taxon>Eimeriorina</taxon>
        <taxon>Eimeriidae</taxon>
        <taxon>Eimeria</taxon>
    </lineage>
</organism>
<name>U6JY01_9EIME</name>
<dbReference type="AlphaFoldDB" id="U6JY01"/>
<proteinExistence type="predicted"/>
<gene>
    <name evidence="2" type="ORF">EMH_0040410</name>
</gene>
<dbReference type="EMBL" id="HG681344">
    <property type="protein sequence ID" value="CDJ28383.1"/>
    <property type="molecule type" value="Genomic_DNA"/>
</dbReference>
<dbReference type="VEuPathDB" id="ToxoDB:EMH_0040410"/>
<keyword evidence="3" id="KW-1185">Reference proteome</keyword>
<accession>U6JY01</accession>
<feature type="region of interest" description="Disordered" evidence="1">
    <location>
        <begin position="118"/>
        <end position="145"/>
    </location>
</feature>
<dbReference type="RefSeq" id="XP_013350957.1">
    <property type="nucleotide sequence ID" value="XM_013495503.1"/>
</dbReference>
<feature type="compositionally biased region" description="Polar residues" evidence="1">
    <location>
        <begin position="122"/>
        <end position="139"/>
    </location>
</feature>
<evidence type="ECO:0000313" key="3">
    <source>
        <dbReference type="Proteomes" id="UP000030744"/>
    </source>
</evidence>
<dbReference type="Proteomes" id="UP000030744">
    <property type="component" value="Unassembled WGS sequence"/>
</dbReference>
<dbReference type="GeneID" id="25378785"/>
<feature type="compositionally biased region" description="Basic residues" evidence="1">
    <location>
        <begin position="63"/>
        <end position="77"/>
    </location>
</feature>
<reference evidence="2" key="2">
    <citation type="submission" date="2013-10" db="EMBL/GenBank/DDBJ databases">
        <authorList>
            <person name="Aslett M."/>
        </authorList>
    </citation>
    <scope>NUCLEOTIDE SEQUENCE [LARGE SCALE GENOMIC DNA]</scope>
    <source>
        <strain evidence="2">Houghton</strain>
    </source>
</reference>
<reference evidence="2" key="1">
    <citation type="submission" date="2013-10" db="EMBL/GenBank/DDBJ databases">
        <title>Genomic analysis of the causative agents of coccidiosis in chickens.</title>
        <authorList>
            <person name="Reid A.J."/>
            <person name="Blake D."/>
            <person name="Billington K."/>
            <person name="Browne H."/>
            <person name="Dunn M."/>
            <person name="Hung S."/>
            <person name="Kawahara F."/>
            <person name="Miranda-Saavedra D."/>
            <person name="Mourier T."/>
            <person name="Nagra H."/>
            <person name="Otto T.D."/>
            <person name="Rawlings N."/>
            <person name="Sanchez A."/>
            <person name="Sanders M."/>
            <person name="Subramaniam C."/>
            <person name="Tay Y."/>
            <person name="Dear P."/>
            <person name="Doerig C."/>
            <person name="Gruber A."/>
            <person name="Parkinson J."/>
            <person name="Shirley M."/>
            <person name="Wan K.L."/>
            <person name="Berriman M."/>
            <person name="Tomley F."/>
            <person name="Pain A."/>
        </authorList>
    </citation>
    <scope>NUCLEOTIDE SEQUENCE [LARGE SCALE GENOMIC DNA]</scope>
    <source>
        <strain evidence="2">Houghton</strain>
    </source>
</reference>
<protein>
    <submittedName>
        <fullName evidence="2">Uncharacterized protein</fullName>
    </submittedName>
</protein>